<evidence type="ECO:0000313" key="2">
    <source>
        <dbReference type="EMBL" id="VDD16820.1"/>
    </source>
</evidence>
<reference evidence="2" key="1">
    <citation type="submission" date="2018-11" db="EMBL/GenBank/DDBJ databases">
        <authorList>
            <consortium name="Genoscope - CEA"/>
            <person name="William W."/>
        </authorList>
    </citation>
    <scope>NUCLEOTIDE SEQUENCE</scope>
</reference>
<feature type="transmembrane region" description="Helical" evidence="1">
    <location>
        <begin position="13"/>
        <end position="38"/>
    </location>
</feature>
<dbReference type="AlphaFoldDB" id="A0A3P6CQJ0"/>
<proteinExistence type="predicted"/>
<keyword evidence="1" id="KW-0472">Membrane</keyword>
<gene>
    <name evidence="2" type="ORF">BRAA10T42533Z</name>
</gene>
<evidence type="ECO:0000256" key="1">
    <source>
        <dbReference type="SAM" id="Phobius"/>
    </source>
</evidence>
<sequence length="40" mass="4422">MCPTNVPLEDGTYFASMLLLLLPTSLACFSVFFPLSLIQK</sequence>
<name>A0A3P6CQJ0_BRACM</name>
<dbReference type="EMBL" id="LR031577">
    <property type="protein sequence ID" value="VDD16820.1"/>
    <property type="molecule type" value="Genomic_DNA"/>
</dbReference>
<keyword evidence="1" id="KW-1133">Transmembrane helix</keyword>
<organism evidence="2">
    <name type="scientific">Brassica campestris</name>
    <name type="common">Field mustard</name>
    <dbReference type="NCBI Taxonomy" id="3711"/>
    <lineage>
        <taxon>Eukaryota</taxon>
        <taxon>Viridiplantae</taxon>
        <taxon>Streptophyta</taxon>
        <taxon>Embryophyta</taxon>
        <taxon>Tracheophyta</taxon>
        <taxon>Spermatophyta</taxon>
        <taxon>Magnoliopsida</taxon>
        <taxon>eudicotyledons</taxon>
        <taxon>Gunneridae</taxon>
        <taxon>Pentapetalae</taxon>
        <taxon>rosids</taxon>
        <taxon>malvids</taxon>
        <taxon>Brassicales</taxon>
        <taxon>Brassicaceae</taxon>
        <taxon>Brassiceae</taxon>
        <taxon>Brassica</taxon>
    </lineage>
</organism>
<accession>A0A3P6CQJ0</accession>
<protein>
    <submittedName>
        <fullName evidence="2">Uncharacterized protein</fullName>
    </submittedName>
</protein>
<keyword evidence="1" id="KW-0812">Transmembrane</keyword>